<reference evidence="3" key="1">
    <citation type="submission" date="2022-02" db="EMBL/GenBank/DDBJ databases">
        <authorList>
            <person name="Lee M."/>
            <person name="Kim S.-J."/>
            <person name="Jung M.-Y."/>
        </authorList>
    </citation>
    <scope>NUCLEOTIDE SEQUENCE</scope>
    <source>
        <strain evidence="3">JHP9</strain>
    </source>
</reference>
<feature type="domain" description="DUF2087" evidence="2">
    <location>
        <begin position="82"/>
        <end position="148"/>
    </location>
</feature>
<dbReference type="Pfam" id="PF09860">
    <property type="entry name" value="DUF2087"/>
    <property type="match status" value="1"/>
</dbReference>
<name>A0ABT0QWG6_9MICO</name>
<feature type="region of interest" description="Disordered" evidence="1">
    <location>
        <begin position="33"/>
        <end position="66"/>
    </location>
</feature>
<protein>
    <submittedName>
        <fullName evidence="3">DUF2087 domain-containing protein</fullName>
    </submittedName>
</protein>
<evidence type="ECO:0000256" key="1">
    <source>
        <dbReference type="SAM" id="MobiDB-lite"/>
    </source>
</evidence>
<organism evidence="3 4">
    <name type="scientific">Brachybacterium equifaecis</name>
    <dbReference type="NCBI Taxonomy" id="2910770"/>
    <lineage>
        <taxon>Bacteria</taxon>
        <taxon>Bacillati</taxon>
        <taxon>Actinomycetota</taxon>
        <taxon>Actinomycetes</taxon>
        <taxon>Micrococcales</taxon>
        <taxon>Dermabacteraceae</taxon>
        <taxon>Brachybacterium</taxon>
    </lineage>
</organism>
<dbReference type="EMBL" id="JAKNCJ010000001">
    <property type="protein sequence ID" value="MCL6421940.1"/>
    <property type="molecule type" value="Genomic_DNA"/>
</dbReference>
<accession>A0ABT0QWG6</accession>
<comment type="caution">
    <text evidence="3">The sequence shown here is derived from an EMBL/GenBank/DDBJ whole genome shotgun (WGS) entry which is preliminary data.</text>
</comment>
<keyword evidence="4" id="KW-1185">Reference proteome</keyword>
<evidence type="ECO:0000259" key="2">
    <source>
        <dbReference type="Pfam" id="PF09860"/>
    </source>
</evidence>
<evidence type="ECO:0000313" key="3">
    <source>
        <dbReference type="EMBL" id="MCL6421940.1"/>
    </source>
</evidence>
<proteinExistence type="predicted"/>
<gene>
    <name evidence="3" type="ORF">Bequi_00825</name>
</gene>
<dbReference type="Proteomes" id="UP001203761">
    <property type="component" value="Unassembled WGS sequence"/>
</dbReference>
<sequence>MTLHADLKAIVRARMRSTGENYTAALAAIRAERATDPRRVGPAAPREAPDPARAEPARAPIDPEAARTEHERLLRPFLRDGRILSIPSRRRARFALMLELLARFPLGRTLPESEVNEILRPLHEDVAFLRRELVDYGLLEREAPGTYWVARRLPLREGPMVQEVTDWERVWLPGFLASAPPREEPREG</sequence>
<feature type="compositionally biased region" description="Basic and acidic residues" evidence="1">
    <location>
        <begin position="47"/>
        <end position="56"/>
    </location>
</feature>
<dbReference type="InterPro" id="IPR018656">
    <property type="entry name" value="DUF2087"/>
</dbReference>
<dbReference type="RefSeq" id="WP_249736093.1">
    <property type="nucleotide sequence ID" value="NZ_JAKNCJ010000001.1"/>
</dbReference>
<evidence type="ECO:0000313" key="4">
    <source>
        <dbReference type="Proteomes" id="UP001203761"/>
    </source>
</evidence>